<proteinExistence type="predicted"/>
<gene>
    <name evidence="1" type="ORF">D9613_011002</name>
</gene>
<sequence>MATLIMNNGTADLQTLAADLAATEADIVSTAEYIASANETLATLIGKKYKLRCAYNAASDVMLRLPLEIVTGIFALAIDYQPGQMPPQLVIGHVCTRWRQIVCSTPTLWRDLRILLVRERFKQQQELILEWMERTAECTLLICIVIHGGITNMNLRRAWDPPVRFYQHLLEYCHRWESFELRVDTLSTNFQGLLDTGAYHFPQLKHIMLPGPSQPPSLSGFWPYKRKVTWELNRPPQLESVFIKSRAHVSMNIDWASIKHFSANMSFLPAIQLINMCSAQALTSLTLGLSTDSQEMENFAFHFVAPNVRTIRLGGLADDIKVMLDMLTVPALVQLDVLVDDGQPHSAHYNWAASLLEMAGRSKFKIAVLRFWLGWTVIDDNQLLDLLSAMPFLEELLIFNSHGPPLSDAILRRLALPDPPLGDGAVSETEAQRTREKPLLYLNDFHYEGPVNFSLSVLEDVMSSRSRATTRPATDRRQGTCDLAPPNKLFDVCILYELKNEGCAEADVYDVPDLVGRINELPGIILLFEAYYMNAS</sequence>
<organism evidence="1 2">
    <name type="scientific">Agrocybe pediades</name>
    <dbReference type="NCBI Taxonomy" id="84607"/>
    <lineage>
        <taxon>Eukaryota</taxon>
        <taxon>Fungi</taxon>
        <taxon>Dikarya</taxon>
        <taxon>Basidiomycota</taxon>
        <taxon>Agaricomycotina</taxon>
        <taxon>Agaricomycetes</taxon>
        <taxon>Agaricomycetidae</taxon>
        <taxon>Agaricales</taxon>
        <taxon>Agaricineae</taxon>
        <taxon>Strophariaceae</taxon>
        <taxon>Agrocybe</taxon>
    </lineage>
</organism>
<keyword evidence="2" id="KW-1185">Reference proteome</keyword>
<protein>
    <recommendedName>
        <fullName evidence="3">F-box domain-containing protein</fullName>
    </recommendedName>
</protein>
<evidence type="ECO:0000313" key="1">
    <source>
        <dbReference type="EMBL" id="KAF4613030.1"/>
    </source>
</evidence>
<dbReference type="Gene3D" id="1.20.1280.50">
    <property type="match status" value="1"/>
</dbReference>
<name>A0A8H4QLS2_9AGAR</name>
<dbReference type="Proteomes" id="UP000521872">
    <property type="component" value="Unassembled WGS sequence"/>
</dbReference>
<evidence type="ECO:0008006" key="3">
    <source>
        <dbReference type="Google" id="ProtNLM"/>
    </source>
</evidence>
<comment type="caution">
    <text evidence="1">The sequence shown here is derived from an EMBL/GenBank/DDBJ whole genome shotgun (WGS) entry which is preliminary data.</text>
</comment>
<accession>A0A8H4QLS2</accession>
<dbReference type="AlphaFoldDB" id="A0A8H4QLS2"/>
<evidence type="ECO:0000313" key="2">
    <source>
        <dbReference type="Proteomes" id="UP000521872"/>
    </source>
</evidence>
<dbReference type="EMBL" id="JAACJL010000046">
    <property type="protein sequence ID" value="KAF4613030.1"/>
    <property type="molecule type" value="Genomic_DNA"/>
</dbReference>
<reference evidence="1 2" key="1">
    <citation type="submission" date="2019-12" db="EMBL/GenBank/DDBJ databases">
        <authorList>
            <person name="Floudas D."/>
            <person name="Bentzer J."/>
            <person name="Ahren D."/>
            <person name="Johansson T."/>
            <person name="Persson P."/>
            <person name="Tunlid A."/>
        </authorList>
    </citation>
    <scope>NUCLEOTIDE SEQUENCE [LARGE SCALE GENOMIC DNA]</scope>
    <source>
        <strain evidence="1 2">CBS 102.39</strain>
    </source>
</reference>